<gene>
    <name evidence="2" type="ORF">BCR35DRAFT_33843</name>
</gene>
<reference evidence="2 3" key="1">
    <citation type="submission" date="2016-07" db="EMBL/GenBank/DDBJ databases">
        <title>Pervasive Adenine N6-methylation of Active Genes in Fungi.</title>
        <authorList>
            <consortium name="DOE Joint Genome Institute"/>
            <person name="Mondo S.J."/>
            <person name="Dannebaum R.O."/>
            <person name="Kuo R.C."/>
            <person name="Labutti K."/>
            <person name="Haridas S."/>
            <person name="Kuo A."/>
            <person name="Salamov A."/>
            <person name="Ahrendt S.R."/>
            <person name="Lipzen A."/>
            <person name="Sullivan W."/>
            <person name="Andreopoulos W.B."/>
            <person name="Clum A."/>
            <person name="Lindquist E."/>
            <person name="Daum C."/>
            <person name="Ramamoorthy G.K."/>
            <person name="Gryganskyi A."/>
            <person name="Culley D."/>
            <person name="Magnuson J.K."/>
            <person name="James T.Y."/>
            <person name="O'Malley M.A."/>
            <person name="Stajich J.E."/>
            <person name="Spatafora J.W."/>
            <person name="Visel A."/>
            <person name="Grigoriev I.V."/>
        </authorList>
    </citation>
    <scope>NUCLEOTIDE SEQUENCE [LARGE SCALE GENOMIC DNA]</scope>
    <source>
        <strain evidence="2 3">62-1032</strain>
    </source>
</reference>
<dbReference type="AlphaFoldDB" id="A0A1Y2CGQ0"/>
<feature type="compositionally biased region" description="Polar residues" evidence="1">
    <location>
        <begin position="1"/>
        <end position="11"/>
    </location>
</feature>
<dbReference type="InParanoid" id="A0A1Y2CGQ0"/>
<comment type="caution">
    <text evidence="2">The sequence shown here is derived from an EMBL/GenBank/DDBJ whole genome shotgun (WGS) entry which is preliminary data.</text>
</comment>
<evidence type="ECO:0000313" key="2">
    <source>
        <dbReference type="EMBL" id="ORY46233.1"/>
    </source>
</evidence>
<feature type="compositionally biased region" description="Polar residues" evidence="1">
    <location>
        <begin position="160"/>
        <end position="169"/>
    </location>
</feature>
<proteinExistence type="predicted"/>
<sequence length="196" mass="21779">MFPASQLPSSRATDRKATLRRPSAQRRSSLARVARSQQLPRTIGTGKSVKLRLQRDSFHSLTKPAKERPREVPTDPAASTLETSEHLKKVLNTLNLGSFQDLQLPIDRQPELTLLESKLRAPSERSCASDSPRARCAVIKPTPSEKPRSSYAAEVDPERNSTFSTRPQASRTTFAAAAVFWAEGTARRVTTARRCR</sequence>
<dbReference type="Proteomes" id="UP000193467">
    <property type="component" value="Unassembled WGS sequence"/>
</dbReference>
<feature type="region of interest" description="Disordered" evidence="1">
    <location>
        <begin position="1"/>
        <end position="79"/>
    </location>
</feature>
<organism evidence="2 3">
    <name type="scientific">Leucosporidium creatinivorum</name>
    <dbReference type="NCBI Taxonomy" id="106004"/>
    <lineage>
        <taxon>Eukaryota</taxon>
        <taxon>Fungi</taxon>
        <taxon>Dikarya</taxon>
        <taxon>Basidiomycota</taxon>
        <taxon>Pucciniomycotina</taxon>
        <taxon>Microbotryomycetes</taxon>
        <taxon>Leucosporidiales</taxon>
        <taxon>Leucosporidium</taxon>
    </lineage>
</organism>
<name>A0A1Y2CGQ0_9BASI</name>
<dbReference type="EMBL" id="MCGR01000121">
    <property type="protein sequence ID" value="ORY46233.1"/>
    <property type="molecule type" value="Genomic_DNA"/>
</dbReference>
<evidence type="ECO:0000313" key="3">
    <source>
        <dbReference type="Proteomes" id="UP000193467"/>
    </source>
</evidence>
<feature type="compositionally biased region" description="Basic and acidic residues" evidence="1">
    <location>
        <begin position="53"/>
        <end position="73"/>
    </location>
</feature>
<feature type="region of interest" description="Disordered" evidence="1">
    <location>
        <begin position="140"/>
        <end position="169"/>
    </location>
</feature>
<keyword evidence="3" id="KW-1185">Reference proteome</keyword>
<evidence type="ECO:0000256" key="1">
    <source>
        <dbReference type="SAM" id="MobiDB-lite"/>
    </source>
</evidence>
<protein>
    <submittedName>
        <fullName evidence="2">Uncharacterized protein</fullName>
    </submittedName>
</protein>
<accession>A0A1Y2CGQ0</accession>